<evidence type="ECO:0000313" key="1">
    <source>
        <dbReference type="EMBL" id="KAF9968183.1"/>
    </source>
</evidence>
<gene>
    <name evidence="1" type="ORF">BGZ65_012768</name>
</gene>
<feature type="non-terminal residue" evidence="1">
    <location>
        <position position="1"/>
    </location>
</feature>
<sequence length="195" mass="22142">ELLAKKDATEKTDLETAKVFLSKYVSTPAATQAALSRGWQTDLNAEQSPLDDDTRYWLYTAVVQIHRVYKQEEFRLPTWKSESWYMTKLLAFLPDLLCAGSTLVHQPGEVQSKASVLRKNADRNLWSKWVPGRKIDSLFACQKTEFELGALEATRTDAGMQTTKALSDTRKLGKLLKDMHDCIRAKACKEIQDDL</sequence>
<dbReference type="EMBL" id="JAAAHW010005510">
    <property type="protein sequence ID" value="KAF9968183.1"/>
    <property type="molecule type" value="Genomic_DNA"/>
</dbReference>
<proteinExistence type="predicted"/>
<keyword evidence="2" id="KW-1185">Reference proteome</keyword>
<comment type="caution">
    <text evidence="1">The sequence shown here is derived from an EMBL/GenBank/DDBJ whole genome shotgun (WGS) entry which is preliminary data.</text>
</comment>
<accession>A0A9P6JHK3</accession>
<protein>
    <submittedName>
        <fullName evidence="1">Uncharacterized protein</fullName>
    </submittedName>
</protein>
<name>A0A9P6JHK3_9FUNG</name>
<organism evidence="1 2">
    <name type="scientific">Modicella reniformis</name>
    <dbReference type="NCBI Taxonomy" id="1440133"/>
    <lineage>
        <taxon>Eukaryota</taxon>
        <taxon>Fungi</taxon>
        <taxon>Fungi incertae sedis</taxon>
        <taxon>Mucoromycota</taxon>
        <taxon>Mortierellomycotina</taxon>
        <taxon>Mortierellomycetes</taxon>
        <taxon>Mortierellales</taxon>
        <taxon>Mortierellaceae</taxon>
        <taxon>Modicella</taxon>
    </lineage>
</organism>
<dbReference type="OrthoDB" id="2441193at2759"/>
<dbReference type="AlphaFoldDB" id="A0A9P6JHK3"/>
<reference evidence="1" key="1">
    <citation type="journal article" date="2020" name="Fungal Divers.">
        <title>Resolving the Mortierellaceae phylogeny through synthesis of multi-gene phylogenetics and phylogenomics.</title>
        <authorList>
            <person name="Vandepol N."/>
            <person name="Liber J."/>
            <person name="Desiro A."/>
            <person name="Na H."/>
            <person name="Kennedy M."/>
            <person name="Barry K."/>
            <person name="Grigoriev I.V."/>
            <person name="Miller A.N."/>
            <person name="O'Donnell K."/>
            <person name="Stajich J.E."/>
            <person name="Bonito G."/>
        </authorList>
    </citation>
    <scope>NUCLEOTIDE SEQUENCE</scope>
    <source>
        <strain evidence="1">MES-2147</strain>
    </source>
</reference>
<feature type="non-terminal residue" evidence="1">
    <location>
        <position position="195"/>
    </location>
</feature>
<dbReference type="Proteomes" id="UP000749646">
    <property type="component" value="Unassembled WGS sequence"/>
</dbReference>
<evidence type="ECO:0000313" key="2">
    <source>
        <dbReference type="Proteomes" id="UP000749646"/>
    </source>
</evidence>